<accession>A0AAQ3PCW0</accession>
<gene>
    <name evidence="2" type="ORF">V8G54_004749</name>
</gene>
<dbReference type="EMBL" id="CP144700">
    <property type="protein sequence ID" value="WVZ26205.1"/>
    <property type="molecule type" value="Genomic_DNA"/>
</dbReference>
<feature type="region of interest" description="Disordered" evidence="1">
    <location>
        <begin position="1"/>
        <end position="24"/>
    </location>
</feature>
<dbReference type="AlphaFoldDB" id="A0AAQ3PCW0"/>
<sequence>MSPETTQGNGFPRRPPIRRGSEARVSLFSPSPIRIRNQRRQQSQTTPPTLTLFLCFDWVWVFGYDYVLQENGIRVSEKNGRESETLGGWRACLFGWFSGRWVSMCER</sequence>
<evidence type="ECO:0000256" key="1">
    <source>
        <dbReference type="SAM" id="MobiDB-lite"/>
    </source>
</evidence>
<organism evidence="2 3">
    <name type="scientific">Vigna mungo</name>
    <name type="common">Black gram</name>
    <name type="synonym">Phaseolus mungo</name>
    <dbReference type="NCBI Taxonomy" id="3915"/>
    <lineage>
        <taxon>Eukaryota</taxon>
        <taxon>Viridiplantae</taxon>
        <taxon>Streptophyta</taxon>
        <taxon>Embryophyta</taxon>
        <taxon>Tracheophyta</taxon>
        <taxon>Spermatophyta</taxon>
        <taxon>Magnoliopsida</taxon>
        <taxon>eudicotyledons</taxon>
        <taxon>Gunneridae</taxon>
        <taxon>Pentapetalae</taxon>
        <taxon>rosids</taxon>
        <taxon>fabids</taxon>
        <taxon>Fabales</taxon>
        <taxon>Fabaceae</taxon>
        <taxon>Papilionoideae</taxon>
        <taxon>50 kb inversion clade</taxon>
        <taxon>NPAAA clade</taxon>
        <taxon>indigoferoid/millettioid clade</taxon>
        <taxon>Phaseoleae</taxon>
        <taxon>Vigna</taxon>
    </lineage>
</organism>
<dbReference type="Proteomes" id="UP001374535">
    <property type="component" value="Chromosome 1"/>
</dbReference>
<reference evidence="2 3" key="1">
    <citation type="journal article" date="2023" name="Life. Sci Alliance">
        <title>Evolutionary insights into 3D genome organization and epigenetic landscape of Vigna mungo.</title>
        <authorList>
            <person name="Junaid A."/>
            <person name="Singh B."/>
            <person name="Bhatia S."/>
        </authorList>
    </citation>
    <scope>NUCLEOTIDE SEQUENCE [LARGE SCALE GENOMIC DNA]</scope>
    <source>
        <strain evidence="2">Urdbean</strain>
    </source>
</reference>
<protein>
    <submittedName>
        <fullName evidence="2">Uncharacterized protein</fullName>
    </submittedName>
</protein>
<proteinExistence type="predicted"/>
<keyword evidence="3" id="KW-1185">Reference proteome</keyword>
<evidence type="ECO:0000313" key="3">
    <source>
        <dbReference type="Proteomes" id="UP001374535"/>
    </source>
</evidence>
<evidence type="ECO:0000313" key="2">
    <source>
        <dbReference type="EMBL" id="WVZ26205.1"/>
    </source>
</evidence>
<name>A0AAQ3PCW0_VIGMU</name>